<organism evidence="5 6">
    <name type="scientific">Arsenicicoccus cauae</name>
    <dbReference type="NCBI Taxonomy" id="2663847"/>
    <lineage>
        <taxon>Bacteria</taxon>
        <taxon>Bacillati</taxon>
        <taxon>Actinomycetota</taxon>
        <taxon>Actinomycetes</taxon>
        <taxon>Micrococcales</taxon>
        <taxon>Intrasporangiaceae</taxon>
        <taxon>Arsenicicoccus</taxon>
    </lineage>
</organism>
<dbReference type="InterPro" id="IPR000485">
    <property type="entry name" value="AsnC-type_HTH_dom"/>
</dbReference>
<dbReference type="SMART" id="SM00344">
    <property type="entry name" value="HTH_ASNC"/>
    <property type="match status" value="1"/>
</dbReference>
<feature type="domain" description="HTH asnC-type" evidence="4">
    <location>
        <begin position="3"/>
        <end position="64"/>
    </location>
</feature>
<dbReference type="InterPro" id="IPR036390">
    <property type="entry name" value="WH_DNA-bd_sf"/>
</dbReference>
<keyword evidence="1" id="KW-0805">Transcription regulation</keyword>
<dbReference type="SUPFAM" id="SSF54909">
    <property type="entry name" value="Dimeric alpha+beta barrel"/>
    <property type="match status" value="1"/>
</dbReference>
<dbReference type="InterPro" id="IPR019887">
    <property type="entry name" value="Tscrpt_reg_AsnC/Lrp_C"/>
</dbReference>
<dbReference type="PRINTS" id="PR00033">
    <property type="entry name" value="HTHASNC"/>
</dbReference>
<evidence type="ECO:0000313" key="6">
    <source>
        <dbReference type="Proteomes" id="UP000431092"/>
    </source>
</evidence>
<dbReference type="Gene3D" id="1.10.10.10">
    <property type="entry name" value="Winged helix-like DNA-binding domain superfamily/Winged helix DNA-binding domain"/>
    <property type="match status" value="1"/>
</dbReference>
<evidence type="ECO:0000256" key="3">
    <source>
        <dbReference type="ARBA" id="ARBA00023163"/>
    </source>
</evidence>
<dbReference type="Pfam" id="PF01037">
    <property type="entry name" value="AsnC_trans_reg"/>
    <property type="match status" value="1"/>
</dbReference>
<dbReference type="AlphaFoldDB" id="A0A6I3IR39"/>
<evidence type="ECO:0000259" key="4">
    <source>
        <dbReference type="PROSITE" id="PS50956"/>
    </source>
</evidence>
<keyword evidence="6" id="KW-1185">Reference proteome</keyword>
<dbReference type="RefSeq" id="WP_019285356.1">
    <property type="nucleotide sequence ID" value="NZ_CP171001.1"/>
</dbReference>
<proteinExistence type="predicted"/>
<protein>
    <submittedName>
        <fullName evidence="5">Winged helix-turn-helix transcriptional regulator</fullName>
    </submittedName>
</protein>
<dbReference type="GO" id="GO:0005829">
    <property type="term" value="C:cytosol"/>
    <property type="evidence" value="ECO:0007669"/>
    <property type="project" value="TreeGrafter"/>
</dbReference>
<dbReference type="EMBL" id="WLVL01000017">
    <property type="protein sequence ID" value="MTB71109.1"/>
    <property type="molecule type" value="Genomic_DNA"/>
</dbReference>
<keyword evidence="3" id="KW-0804">Transcription</keyword>
<accession>A0A6I3IR39</accession>
<dbReference type="GO" id="GO:0043200">
    <property type="term" value="P:response to amino acid"/>
    <property type="evidence" value="ECO:0007669"/>
    <property type="project" value="TreeGrafter"/>
</dbReference>
<dbReference type="Pfam" id="PF13412">
    <property type="entry name" value="HTH_24"/>
    <property type="match status" value="1"/>
</dbReference>
<dbReference type="InterPro" id="IPR011991">
    <property type="entry name" value="ArsR-like_HTH"/>
</dbReference>
<comment type="caution">
    <text evidence="5">The sequence shown here is derived from an EMBL/GenBank/DDBJ whole genome shotgun (WGS) entry which is preliminary data.</text>
</comment>
<dbReference type="InterPro" id="IPR019888">
    <property type="entry name" value="Tscrpt_reg_AsnC-like"/>
</dbReference>
<dbReference type="GO" id="GO:0043565">
    <property type="term" value="F:sequence-specific DNA binding"/>
    <property type="evidence" value="ECO:0007669"/>
    <property type="project" value="InterPro"/>
</dbReference>
<dbReference type="PROSITE" id="PS50956">
    <property type="entry name" value="HTH_ASNC_2"/>
    <property type="match status" value="1"/>
</dbReference>
<dbReference type="PANTHER" id="PTHR30154:SF34">
    <property type="entry name" value="TRANSCRIPTIONAL REGULATOR AZLB"/>
    <property type="match status" value="1"/>
</dbReference>
<evidence type="ECO:0000256" key="2">
    <source>
        <dbReference type="ARBA" id="ARBA00023125"/>
    </source>
</evidence>
<dbReference type="Gene3D" id="3.30.70.920">
    <property type="match status" value="1"/>
</dbReference>
<sequence>MALDETDRRIVLALDEDPRMTVMLLAQRTGLARGTVQARLERLREDGVLRRHSSRVTPESLGYGVSAHVAAELDQHQIDAAIASLSRIPEVVECMAPAGETDLLVRVVATGPDDLYRVSELIRLSPGVIRTSTTIYLREVIPYRTDLLVAQGVAAQHRPRRGRATGRRPQTR</sequence>
<dbReference type="PANTHER" id="PTHR30154">
    <property type="entry name" value="LEUCINE-RESPONSIVE REGULATORY PROTEIN"/>
    <property type="match status" value="1"/>
</dbReference>
<dbReference type="Proteomes" id="UP000431092">
    <property type="component" value="Unassembled WGS sequence"/>
</dbReference>
<dbReference type="CDD" id="cd00090">
    <property type="entry name" value="HTH_ARSR"/>
    <property type="match status" value="1"/>
</dbReference>
<dbReference type="SUPFAM" id="SSF46785">
    <property type="entry name" value="Winged helix' DNA-binding domain"/>
    <property type="match status" value="1"/>
</dbReference>
<name>A0A6I3IR39_9MICO</name>
<dbReference type="InterPro" id="IPR011008">
    <property type="entry name" value="Dimeric_a/b-barrel"/>
</dbReference>
<evidence type="ECO:0000256" key="1">
    <source>
        <dbReference type="ARBA" id="ARBA00023015"/>
    </source>
</evidence>
<keyword evidence="2" id="KW-0238">DNA-binding</keyword>
<reference evidence="5 6" key="1">
    <citation type="submission" date="2019-11" db="EMBL/GenBank/DDBJ databases">
        <title>Whole genome sequencing identifies a novel species of the genus Arsenicicoccus isolated from human blood.</title>
        <authorList>
            <person name="Jeong J.H."/>
            <person name="Kweon O.J."/>
            <person name="Kim H.R."/>
            <person name="Kim T.-H."/>
            <person name="Ha S.-M."/>
            <person name="Lee M.-K."/>
        </authorList>
    </citation>
    <scope>NUCLEOTIDE SEQUENCE [LARGE SCALE GENOMIC DNA]</scope>
    <source>
        <strain evidence="5 6">MKL-02</strain>
    </source>
</reference>
<dbReference type="InterPro" id="IPR036388">
    <property type="entry name" value="WH-like_DNA-bd_sf"/>
</dbReference>
<gene>
    <name evidence="5" type="ORF">GGG17_03795</name>
</gene>
<evidence type="ECO:0000313" key="5">
    <source>
        <dbReference type="EMBL" id="MTB71109.1"/>
    </source>
</evidence>